<feature type="compositionally biased region" description="Basic and acidic residues" evidence="5">
    <location>
        <begin position="522"/>
        <end position="547"/>
    </location>
</feature>
<feature type="domain" description="ESF1 RRM" evidence="7">
    <location>
        <begin position="201"/>
        <end position="359"/>
    </location>
</feature>
<feature type="compositionally biased region" description="Basic and acidic residues" evidence="5">
    <location>
        <begin position="104"/>
        <end position="117"/>
    </location>
</feature>
<name>A0A381L467_BLUGR</name>
<feature type="compositionally biased region" description="Acidic residues" evidence="5">
    <location>
        <begin position="175"/>
        <end position="184"/>
    </location>
</feature>
<comment type="subcellular location">
    <subcellularLocation>
        <location evidence="1">Nucleus</location>
        <location evidence="1">Nucleolus</location>
    </subcellularLocation>
</comment>
<dbReference type="InterPro" id="IPR012580">
    <property type="entry name" value="NUC153"/>
</dbReference>
<feature type="region of interest" description="Disordered" evidence="5">
    <location>
        <begin position="1"/>
        <end position="193"/>
    </location>
</feature>
<proteinExistence type="inferred from homology"/>
<feature type="compositionally biased region" description="Basic and acidic residues" evidence="5">
    <location>
        <begin position="40"/>
        <end position="55"/>
    </location>
</feature>
<dbReference type="EMBL" id="UIGY01000028">
    <property type="protein sequence ID" value="SUZ08703.1"/>
    <property type="molecule type" value="Genomic_DNA"/>
</dbReference>
<feature type="region of interest" description="Disordered" evidence="5">
    <location>
        <begin position="511"/>
        <end position="590"/>
    </location>
</feature>
<evidence type="ECO:0000259" key="7">
    <source>
        <dbReference type="Pfam" id="PF25121"/>
    </source>
</evidence>
<evidence type="ECO:0000256" key="2">
    <source>
        <dbReference type="ARBA" id="ARBA00009087"/>
    </source>
</evidence>
<dbReference type="GO" id="GO:0006364">
    <property type="term" value="P:rRNA processing"/>
    <property type="evidence" value="ECO:0007669"/>
    <property type="project" value="InterPro"/>
</dbReference>
<accession>A0A381L467</accession>
<gene>
    <name evidence="8" type="ORF">BGT96224V2_LOCUS1851</name>
</gene>
<feature type="domain" description="NUC153" evidence="6">
    <location>
        <begin position="656"/>
        <end position="684"/>
    </location>
</feature>
<evidence type="ECO:0000256" key="5">
    <source>
        <dbReference type="SAM" id="MobiDB-lite"/>
    </source>
</evidence>
<keyword evidence="3" id="KW-0175">Coiled coil</keyword>
<comment type="similarity">
    <text evidence="2">Belongs to the ESF1 family.</text>
</comment>
<dbReference type="PANTHER" id="PTHR12202:SF0">
    <property type="entry name" value="ESF1 HOMOLOG"/>
    <property type="match status" value="1"/>
</dbReference>
<feature type="region of interest" description="Disordered" evidence="5">
    <location>
        <begin position="250"/>
        <end position="288"/>
    </location>
</feature>
<feature type="compositionally biased region" description="Basic and acidic residues" evidence="5">
    <location>
        <begin position="7"/>
        <end position="30"/>
    </location>
</feature>
<feature type="compositionally biased region" description="Basic and acidic residues" evidence="5">
    <location>
        <begin position="279"/>
        <end position="288"/>
    </location>
</feature>
<dbReference type="InterPro" id="IPR056750">
    <property type="entry name" value="RRM_ESF1"/>
</dbReference>
<feature type="region of interest" description="Disordered" evidence="5">
    <location>
        <begin position="689"/>
        <end position="709"/>
    </location>
</feature>
<organism evidence="8">
    <name type="scientific">Blumeria graminis f. sp. tritici 96224</name>
    <dbReference type="NCBI Taxonomy" id="1268274"/>
    <lineage>
        <taxon>Eukaryota</taxon>
        <taxon>Fungi</taxon>
        <taxon>Dikarya</taxon>
        <taxon>Ascomycota</taxon>
        <taxon>Pezizomycotina</taxon>
        <taxon>Leotiomycetes</taxon>
        <taxon>Erysiphales</taxon>
        <taxon>Erysiphaceae</taxon>
        <taxon>Blumeria</taxon>
    </lineage>
</organism>
<dbReference type="InterPro" id="IPR039754">
    <property type="entry name" value="Esf1"/>
</dbReference>
<feature type="compositionally biased region" description="Basic residues" evidence="5">
    <location>
        <begin position="512"/>
        <end position="521"/>
    </location>
</feature>
<dbReference type="GO" id="GO:0005730">
    <property type="term" value="C:nucleolus"/>
    <property type="evidence" value="ECO:0007669"/>
    <property type="project" value="UniProtKB-SubCell"/>
</dbReference>
<dbReference type="PANTHER" id="PTHR12202">
    <property type="entry name" value="ESF1 HOMOLOG"/>
    <property type="match status" value="1"/>
</dbReference>
<dbReference type="OrthoDB" id="431825at2759"/>
<dbReference type="GO" id="GO:0003723">
    <property type="term" value="F:RNA binding"/>
    <property type="evidence" value="ECO:0007669"/>
    <property type="project" value="TreeGrafter"/>
</dbReference>
<evidence type="ECO:0000259" key="6">
    <source>
        <dbReference type="Pfam" id="PF08159"/>
    </source>
</evidence>
<evidence type="ECO:0000313" key="8">
    <source>
        <dbReference type="EMBL" id="SUZ08703.1"/>
    </source>
</evidence>
<reference evidence="8" key="1">
    <citation type="submission" date="2018-07" db="EMBL/GenBank/DDBJ databases">
        <authorList>
            <person name="Quirk P.G."/>
            <person name="Krulwich T.A."/>
        </authorList>
    </citation>
    <scope>NUCLEOTIDE SEQUENCE</scope>
    <source>
        <strain evidence="8">96224</strain>
    </source>
</reference>
<dbReference type="Pfam" id="PF25121">
    <property type="entry name" value="RRM_ESF1"/>
    <property type="match status" value="1"/>
</dbReference>
<dbReference type="Pfam" id="PF08159">
    <property type="entry name" value="NUC153"/>
    <property type="match status" value="1"/>
</dbReference>
<sequence>MSKSKPSRKDESTDPNMDSRFKALETDPRFRLPSKKQTRTKLDKRFSRMLTDSDFHNSTTADRYGRRLKKGGKKKALERLYLPEDANEDETQTESKGRSNNLDTKNDEISSARKSIEGSENESNDIKGRSYKFSPDGDTDTTDAVHPKNYDPARGGGFSSSEDDNSDEEKNVEEKLDDDDEAEFPDIRAAQTDVPMGEVSSRFAVVNLDWDNINSEDLFAVFSSFLPPGGKIHEISIYPSEFGKERMDREEIEGPPKEIFAQEGLDNLSTNDESEEDEKIAHSLQKSDEGREYNDSALRKYQLERLSYYYAVVICSSPSTAHAIYEATDGREYLSSANFFDLRFIPDGVEFTEKERDKCSALPSMYRPTEFVTNALQHSKVKLTWDTDPSENTRKEAIKRAFSGSRSEINENDLRAYLCSDTETEGEKNNSIEEAPHYSKKELARQKMRMALGLEDEDSTVDPKKTDKKVGDMEITFTAGLESSHTKSIFQNEPIKEETTAERYVRLERERKARRKERAKARREGRDPDLAADEEKSSEAIESKTQEDLGFDDPFFTVGDDAKSASKPKASQRKAERLAKRQAKEAEAEKLAMEKTQLELLMHENNSGDEGRQLNHFDINEIARAEKKRKRKGIKGRTEVGKRGGLQEDFEMDVHDPRFGRVFESHEYAIDPSHPRFKGTDGMKKLLEAGRKRRRVAEDDAEVDTAGRN</sequence>
<dbReference type="AlphaFoldDB" id="A0A381L467"/>
<evidence type="ECO:0000256" key="3">
    <source>
        <dbReference type="ARBA" id="ARBA00023054"/>
    </source>
</evidence>
<keyword evidence="4" id="KW-0539">Nucleus</keyword>
<evidence type="ECO:0000256" key="1">
    <source>
        <dbReference type="ARBA" id="ARBA00004604"/>
    </source>
</evidence>
<evidence type="ECO:0000256" key="4">
    <source>
        <dbReference type="ARBA" id="ARBA00023242"/>
    </source>
</evidence>
<feature type="compositionally biased region" description="Basic and acidic residues" evidence="5">
    <location>
        <begin position="573"/>
        <end position="590"/>
    </location>
</feature>
<protein>
    <submittedName>
        <fullName evidence="8">Bgt-3729</fullName>
    </submittedName>
</protein>